<dbReference type="CDD" id="cd05327">
    <property type="entry name" value="retinol-DH_like_SDR_c_like"/>
    <property type="match status" value="1"/>
</dbReference>
<dbReference type="Pfam" id="PF00106">
    <property type="entry name" value="adh_short"/>
    <property type="match status" value="1"/>
</dbReference>
<dbReference type="GO" id="GO:0016491">
    <property type="term" value="F:oxidoreductase activity"/>
    <property type="evidence" value="ECO:0007669"/>
    <property type="project" value="UniProtKB-KW"/>
</dbReference>
<evidence type="ECO:0000256" key="1">
    <source>
        <dbReference type="ARBA" id="ARBA00023002"/>
    </source>
</evidence>
<dbReference type="PANTHER" id="PTHR43157">
    <property type="entry name" value="PHOSPHATIDYLINOSITOL-GLYCAN BIOSYNTHESIS CLASS F PROTEIN-RELATED"/>
    <property type="match status" value="1"/>
</dbReference>
<reference evidence="2 3" key="1">
    <citation type="submission" date="2015-12" db="EMBL/GenBank/DDBJ databases">
        <title>The genome of Folsomia candida.</title>
        <authorList>
            <person name="Faddeeva A."/>
            <person name="Derks M.F."/>
            <person name="Anvar Y."/>
            <person name="Smit S."/>
            <person name="Van Straalen N."/>
            <person name="Roelofs D."/>
        </authorList>
    </citation>
    <scope>NUCLEOTIDE SEQUENCE [LARGE SCALE GENOMIC DNA]</scope>
    <source>
        <strain evidence="2 3">VU population</strain>
        <tissue evidence="2">Whole body</tissue>
    </source>
</reference>
<proteinExistence type="predicted"/>
<dbReference type="SUPFAM" id="SSF51735">
    <property type="entry name" value="NAD(P)-binding Rossmann-fold domains"/>
    <property type="match status" value="1"/>
</dbReference>
<dbReference type="EMBL" id="LNIX01000001">
    <property type="protein sequence ID" value="OXA64774.1"/>
    <property type="molecule type" value="Genomic_DNA"/>
</dbReference>
<gene>
    <name evidence="2" type="ORF">Fcan01_01084</name>
</gene>
<evidence type="ECO:0000313" key="2">
    <source>
        <dbReference type="EMBL" id="OXA64774.1"/>
    </source>
</evidence>
<keyword evidence="3" id="KW-1185">Reference proteome</keyword>
<dbReference type="STRING" id="158441.A0A226F5R2"/>
<dbReference type="InterPro" id="IPR036291">
    <property type="entry name" value="NAD(P)-bd_dom_sf"/>
</dbReference>
<dbReference type="Proteomes" id="UP000198287">
    <property type="component" value="Unassembled WGS sequence"/>
</dbReference>
<dbReference type="AlphaFoldDB" id="A0A226F5R2"/>
<dbReference type="InterPro" id="IPR002347">
    <property type="entry name" value="SDR_fam"/>
</dbReference>
<dbReference type="PRINTS" id="PR00081">
    <property type="entry name" value="GDHRDH"/>
</dbReference>
<keyword evidence="1" id="KW-0560">Oxidoreductase</keyword>
<sequence>MGVRSPNNLGFFCGKITSTISFVRTYAVGFVHFGRQIVTSHARMTEIPINSGKTAIVTGGARGIGIEIVKQLLQADMRVIIACRSVSSGEKAIKQIRVEGVKSGVAECIPLELASLDSVRKFVDAFLSLGIPLNILINNAGILAPPYKLTLDGLESQFQINYFSHFLLTVLLTPALVRGGHQGDGLSRIVNISSIMSEIGDVNFEDLLMSKFYDRNAAYSNTKLMQIVSSCHLNRQFVAKNLPVRAYSVHPGVVKTELAIYSPVYFMMKLVLWLFAKTPSQAVDTVVYTALSDELIDCGGTFISNCKIIRPNWKAEDIEIQDKLWELSCKLCKLGRNEKAINTLTVDPFVVNAGRIN</sequence>
<dbReference type="Gene3D" id="3.40.50.720">
    <property type="entry name" value="NAD(P)-binding Rossmann-like Domain"/>
    <property type="match status" value="1"/>
</dbReference>
<protein>
    <submittedName>
        <fullName evidence="2">Retinol dehydrogenase 11</fullName>
    </submittedName>
</protein>
<comment type="caution">
    <text evidence="2">The sequence shown here is derived from an EMBL/GenBank/DDBJ whole genome shotgun (WGS) entry which is preliminary data.</text>
</comment>
<name>A0A226F5R2_FOLCA</name>
<dbReference type="PANTHER" id="PTHR43157:SF31">
    <property type="entry name" value="PHOSPHATIDYLINOSITOL-GLYCAN BIOSYNTHESIS CLASS F PROTEIN"/>
    <property type="match status" value="1"/>
</dbReference>
<accession>A0A226F5R2</accession>
<evidence type="ECO:0000313" key="3">
    <source>
        <dbReference type="Proteomes" id="UP000198287"/>
    </source>
</evidence>
<organism evidence="2 3">
    <name type="scientific">Folsomia candida</name>
    <name type="common">Springtail</name>
    <dbReference type="NCBI Taxonomy" id="158441"/>
    <lineage>
        <taxon>Eukaryota</taxon>
        <taxon>Metazoa</taxon>
        <taxon>Ecdysozoa</taxon>
        <taxon>Arthropoda</taxon>
        <taxon>Hexapoda</taxon>
        <taxon>Collembola</taxon>
        <taxon>Entomobryomorpha</taxon>
        <taxon>Isotomoidea</taxon>
        <taxon>Isotomidae</taxon>
        <taxon>Proisotominae</taxon>
        <taxon>Folsomia</taxon>
    </lineage>
</organism>
<dbReference type="OrthoDB" id="191139at2759"/>